<evidence type="ECO:0000256" key="13">
    <source>
        <dbReference type="RuleBase" id="RU365103"/>
    </source>
</evidence>
<evidence type="ECO:0000256" key="6">
    <source>
        <dbReference type="ARBA" id="ARBA00022519"/>
    </source>
</evidence>
<evidence type="ECO:0000256" key="7">
    <source>
        <dbReference type="ARBA" id="ARBA00022679"/>
    </source>
</evidence>
<comment type="similarity">
    <text evidence="3">Belongs to the glycosyltransferase group 1 family. Glycosyltransferase 30 subfamily.</text>
</comment>
<comment type="pathway">
    <text evidence="2 13">Bacterial outer membrane biogenesis; LPS core biosynthesis.</text>
</comment>
<keyword evidence="13" id="KW-0472">Membrane</keyword>
<protein>
    <recommendedName>
        <fullName evidence="5 13">3-deoxy-D-manno-octulosonic acid transferase</fullName>
        <shortName evidence="13">Kdo transferase</shortName>
        <ecNumber evidence="4 13">2.4.99.12</ecNumber>
    </recommendedName>
    <alternativeName>
        <fullName evidence="9 13">Lipid IV(A) 3-deoxy-D-manno-octulosonic acid transferase</fullName>
    </alternativeName>
</protein>
<keyword evidence="13" id="KW-0812">Transmembrane</keyword>
<gene>
    <name evidence="16" type="ORF">C9I98_13005</name>
</gene>
<feature type="site" description="Transition state stabilizer" evidence="12">
    <location>
        <position position="130"/>
    </location>
</feature>
<feature type="domain" description="Glycosyl transferase family 1" evidence="14">
    <location>
        <begin position="248"/>
        <end position="400"/>
    </location>
</feature>
<dbReference type="FunFam" id="3.40.50.11720:FF:000001">
    <property type="entry name" value="3-deoxy-D-manno-octulosonic acid transferase"/>
    <property type="match status" value="1"/>
</dbReference>
<evidence type="ECO:0000256" key="5">
    <source>
        <dbReference type="ARBA" id="ARBA00019077"/>
    </source>
</evidence>
<dbReference type="EC" id="2.4.99.12" evidence="4 13"/>
<comment type="function">
    <text evidence="13">Involved in lipopolysaccharide (LPS) biosynthesis. Catalyzes the transfer of 3-deoxy-D-manno-octulosonate (Kdo) residue(s) from CMP-Kdo to lipid IV(A), the tetraacyldisaccharide-1,4'-bisphosphate precursor of lipid A.</text>
</comment>
<evidence type="ECO:0000256" key="11">
    <source>
        <dbReference type="PIRSR" id="PIRSR639901-1"/>
    </source>
</evidence>
<dbReference type="GO" id="GO:0009244">
    <property type="term" value="P:lipopolysaccharide core region biosynthetic process"/>
    <property type="evidence" value="ECO:0007669"/>
    <property type="project" value="UniProtKB-UniRule"/>
</dbReference>
<evidence type="ECO:0000313" key="17">
    <source>
        <dbReference type="Proteomes" id="UP000241771"/>
    </source>
</evidence>
<keyword evidence="13" id="KW-1003">Cell membrane</keyword>
<sequence>MIYRIIYSLLLYLVTPLILIRLYKPQKGKPSVGKRWLEHFGFTPPLSSKSPLWIHAVSVGETIAATPLIKQLKKEYPEIPILVTTTTPTGAEQAEKLGDLIEHRYMPLDFPWAVSRFIKTTHPRGLYIMETELWPNTLNTARLSGIPVTIINARLSERSYLRYAKFQSLFDLLSKNINSILCQHHDDAERFKQLGITENKIHVTGSIKFDITPAPGLSKAASTLRCQLGRDRPIWIAASTHAGEDELILKAHTALLKNYPKALLILVPRHPERFNRVYSLCKQQGVSVERRTTSEQVTCNTQVYLADTMGEMMLLFSTSDVAFVGGSLIGDKVGGHNLLEPAALGLPILSGPSYFNFMDITHQLIAARGAEIVADSHQLTEQLNKLFSDPEHRHTMGKAAFSIVMKNQGALRKTIAALDLN</sequence>
<dbReference type="GO" id="GO:0005886">
    <property type="term" value="C:plasma membrane"/>
    <property type="evidence" value="ECO:0007669"/>
    <property type="project" value="UniProtKB-SubCell"/>
</dbReference>
<dbReference type="NCBIfam" id="NF004388">
    <property type="entry name" value="PRK05749.1-4"/>
    <property type="match status" value="1"/>
</dbReference>
<dbReference type="Pfam" id="PF04413">
    <property type="entry name" value="Glycos_transf_N"/>
    <property type="match status" value="1"/>
</dbReference>
<dbReference type="EMBL" id="PYMA01000007">
    <property type="protein sequence ID" value="PSW19284.1"/>
    <property type="molecule type" value="Genomic_DNA"/>
</dbReference>
<dbReference type="Pfam" id="PF00534">
    <property type="entry name" value="Glycos_transf_1"/>
    <property type="match status" value="1"/>
</dbReference>
<feature type="transmembrane region" description="Helical" evidence="13">
    <location>
        <begin position="6"/>
        <end position="23"/>
    </location>
</feature>
<evidence type="ECO:0000256" key="3">
    <source>
        <dbReference type="ARBA" id="ARBA00006380"/>
    </source>
</evidence>
<dbReference type="PANTHER" id="PTHR42755:SF1">
    <property type="entry name" value="3-DEOXY-D-MANNO-OCTULOSONIC ACID TRANSFERASE, MITOCHONDRIAL-RELATED"/>
    <property type="match status" value="1"/>
</dbReference>
<keyword evidence="17" id="KW-1185">Reference proteome</keyword>
<evidence type="ECO:0000313" key="16">
    <source>
        <dbReference type="EMBL" id="PSW19284.1"/>
    </source>
</evidence>
<comment type="catalytic activity">
    <reaction evidence="10 13">
        <text>lipid IVA (E. coli) + CMP-3-deoxy-beta-D-manno-octulosonate = alpha-Kdo-(2-&gt;6)-lipid IVA (E. coli) + CMP + H(+)</text>
        <dbReference type="Rhea" id="RHEA:28066"/>
        <dbReference type="ChEBI" id="CHEBI:15378"/>
        <dbReference type="ChEBI" id="CHEBI:58603"/>
        <dbReference type="ChEBI" id="CHEBI:60364"/>
        <dbReference type="ChEBI" id="CHEBI:60377"/>
        <dbReference type="ChEBI" id="CHEBI:85987"/>
        <dbReference type="EC" id="2.4.99.12"/>
    </reaction>
</comment>
<feature type="site" description="Transition state stabilizer" evidence="12">
    <location>
        <position position="208"/>
    </location>
</feature>
<keyword evidence="6" id="KW-0997">Cell inner membrane</keyword>
<dbReference type="SUPFAM" id="SSF53756">
    <property type="entry name" value="UDP-Glycosyltransferase/glycogen phosphorylase"/>
    <property type="match status" value="1"/>
</dbReference>
<dbReference type="UniPathway" id="UPA00958"/>
<dbReference type="GO" id="GO:0043842">
    <property type="term" value="F:Kdo transferase activity"/>
    <property type="evidence" value="ECO:0007669"/>
    <property type="project" value="UniProtKB-EC"/>
</dbReference>
<evidence type="ECO:0000256" key="8">
    <source>
        <dbReference type="ARBA" id="ARBA00022968"/>
    </source>
</evidence>
<feature type="domain" description="3-deoxy-D-manno-octulosonic-acid transferase N-terminal" evidence="15">
    <location>
        <begin position="34"/>
        <end position="211"/>
    </location>
</feature>
<dbReference type="FunFam" id="3.40.50.2000:FF:000032">
    <property type="entry name" value="3-deoxy-D-manno-octulosonic acid transferase"/>
    <property type="match status" value="1"/>
</dbReference>
<dbReference type="InterPro" id="IPR039901">
    <property type="entry name" value="Kdotransferase"/>
</dbReference>
<dbReference type="PANTHER" id="PTHR42755">
    <property type="entry name" value="3-DEOXY-MANNO-OCTULOSONATE CYTIDYLYLTRANSFERASE"/>
    <property type="match status" value="1"/>
</dbReference>
<dbReference type="Proteomes" id="UP000241771">
    <property type="component" value="Unassembled WGS sequence"/>
</dbReference>
<dbReference type="InterPro" id="IPR007507">
    <property type="entry name" value="Glycos_transf_N"/>
</dbReference>
<dbReference type="InterPro" id="IPR001296">
    <property type="entry name" value="Glyco_trans_1"/>
</dbReference>
<comment type="caution">
    <text evidence="16">The sequence shown here is derived from an EMBL/GenBank/DDBJ whole genome shotgun (WGS) entry which is preliminary data.</text>
</comment>
<comment type="subcellular location">
    <subcellularLocation>
        <location evidence="1">Cell inner membrane</location>
        <topology evidence="1">Single-pass membrane protein</topology>
        <orientation evidence="1">Cytoplasmic side</orientation>
    </subcellularLocation>
    <subcellularLocation>
        <location evidence="13">Cell membrane</location>
    </subcellularLocation>
</comment>
<reference evidence="16 17" key="1">
    <citation type="submission" date="2018-01" db="EMBL/GenBank/DDBJ databases">
        <title>Whole genome sequencing of Histamine producing bacteria.</title>
        <authorList>
            <person name="Butler K."/>
        </authorList>
    </citation>
    <scope>NUCLEOTIDE SEQUENCE [LARGE SCALE GENOMIC DNA]</scope>
    <source>
        <strain evidence="16 17">DSM 100436</strain>
    </source>
</reference>
<evidence type="ECO:0000256" key="10">
    <source>
        <dbReference type="ARBA" id="ARBA00049183"/>
    </source>
</evidence>
<dbReference type="Gene3D" id="3.40.50.2000">
    <property type="entry name" value="Glycogen Phosphorylase B"/>
    <property type="match status" value="1"/>
</dbReference>
<evidence type="ECO:0000259" key="14">
    <source>
        <dbReference type="Pfam" id="PF00534"/>
    </source>
</evidence>
<dbReference type="InterPro" id="IPR038107">
    <property type="entry name" value="Glycos_transf_N_sf"/>
</dbReference>
<dbReference type="RefSeq" id="WP_107272061.1">
    <property type="nucleotide sequence ID" value="NZ_PYMA01000007.1"/>
</dbReference>
<evidence type="ECO:0000256" key="2">
    <source>
        <dbReference type="ARBA" id="ARBA00004713"/>
    </source>
</evidence>
<accession>A0A2T3NSM1</accession>
<evidence type="ECO:0000259" key="15">
    <source>
        <dbReference type="Pfam" id="PF04413"/>
    </source>
</evidence>
<dbReference type="Gene3D" id="3.40.50.11720">
    <property type="entry name" value="3-Deoxy-D-manno-octulosonic-acid transferase, N-terminal domain"/>
    <property type="match status" value="1"/>
</dbReference>
<organism evidence="16 17">
    <name type="scientific">Photobacterium sanctipauli</name>
    <dbReference type="NCBI Taxonomy" id="1342794"/>
    <lineage>
        <taxon>Bacteria</taxon>
        <taxon>Pseudomonadati</taxon>
        <taxon>Pseudomonadota</taxon>
        <taxon>Gammaproteobacteria</taxon>
        <taxon>Vibrionales</taxon>
        <taxon>Vibrionaceae</taxon>
        <taxon>Photobacterium</taxon>
    </lineage>
</organism>
<keyword evidence="8" id="KW-0735">Signal-anchor</keyword>
<name>A0A2T3NSM1_9GAMM</name>
<keyword evidence="13" id="KW-0448">Lipopolysaccharide biosynthesis</keyword>
<proteinExistence type="inferred from homology"/>
<keyword evidence="13" id="KW-1133">Transmembrane helix</keyword>
<feature type="active site" description="Proton acceptor" evidence="11">
    <location>
        <position position="61"/>
    </location>
</feature>
<dbReference type="AlphaFoldDB" id="A0A2T3NSM1"/>
<evidence type="ECO:0000256" key="12">
    <source>
        <dbReference type="PIRSR" id="PIRSR639901-2"/>
    </source>
</evidence>
<evidence type="ECO:0000256" key="4">
    <source>
        <dbReference type="ARBA" id="ARBA00012621"/>
    </source>
</evidence>
<keyword evidence="7 13" id="KW-0808">Transferase</keyword>
<dbReference type="GO" id="GO:0009245">
    <property type="term" value="P:lipid A biosynthetic process"/>
    <property type="evidence" value="ECO:0007669"/>
    <property type="project" value="TreeGrafter"/>
</dbReference>
<evidence type="ECO:0000256" key="9">
    <source>
        <dbReference type="ARBA" id="ARBA00031445"/>
    </source>
</evidence>
<evidence type="ECO:0000256" key="1">
    <source>
        <dbReference type="ARBA" id="ARBA00004388"/>
    </source>
</evidence>